<gene>
    <name evidence="1" type="ORF">AFUS01_LOCUS24460</name>
</gene>
<comment type="caution">
    <text evidence="1">The sequence shown here is derived from an EMBL/GenBank/DDBJ whole genome shotgun (WGS) entry which is preliminary data.</text>
</comment>
<evidence type="ECO:0000313" key="1">
    <source>
        <dbReference type="EMBL" id="CAG7785863.1"/>
    </source>
</evidence>
<dbReference type="CDD" id="cd09272">
    <property type="entry name" value="RNase_HI_RT_Ty1"/>
    <property type="match status" value="1"/>
</dbReference>
<sequence length="193" mass="21227">NFLSRYQTKPSSKLVIACNRVITYLKGTANFKLKFTACEPKLLTAFVDADLAGDTSDYKSTSGLILFLFGSPIVWRAKKQNCVAVSSGESEYVALSQCVCEVRAIRNLLSVLGFPLPPTLVLCDSTAAAGMAKTPETSKTRHINLCFHNTRNAWSNREIDIVKVDGKINLADAFTKPLPAKKLGDCFQLLFDR</sequence>
<dbReference type="OrthoDB" id="413361at2759"/>
<name>A0A8J2P8M9_9HEXA</name>
<proteinExistence type="predicted"/>
<accession>A0A8J2P8M9</accession>
<keyword evidence="2" id="KW-1185">Reference proteome</keyword>
<dbReference type="PANTHER" id="PTHR11439">
    <property type="entry name" value="GAG-POL-RELATED RETROTRANSPOSON"/>
    <property type="match status" value="1"/>
</dbReference>
<dbReference type="Proteomes" id="UP000708208">
    <property type="component" value="Unassembled WGS sequence"/>
</dbReference>
<organism evidence="1 2">
    <name type="scientific">Allacma fusca</name>
    <dbReference type="NCBI Taxonomy" id="39272"/>
    <lineage>
        <taxon>Eukaryota</taxon>
        <taxon>Metazoa</taxon>
        <taxon>Ecdysozoa</taxon>
        <taxon>Arthropoda</taxon>
        <taxon>Hexapoda</taxon>
        <taxon>Collembola</taxon>
        <taxon>Symphypleona</taxon>
        <taxon>Sminthuridae</taxon>
        <taxon>Allacma</taxon>
    </lineage>
</organism>
<protein>
    <recommendedName>
        <fullName evidence="3">Copia protein</fullName>
    </recommendedName>
</protein>
<evidence type="ECO:0000313" key="2">
    <source>
        <dbReference type="Proteomes" id="UP000708208"/>
    </source>
</evidence>
<dbReference type="EMBL" id="CAJVCH010305718">
    <property type="protein sequence ID" value="CAG7785863.1"/>
    <property type="molecule type" value="Genomic_DNA"/>
</dbReference>
<evidence type="ECO:0008006" key="3">
    <source>
        <dbReference type="Google" id="ProtNLM"/>
    </source>
</evidence>
<dbReference type="AlphaFoldDB" id="A0A8J2P8M9"/>
<reference evidence="1" key="1">
    <citation type="submission" date="2021-06" db="EMBL/GenBank/DDBJ databases">
        <authorList>
            <person name="Hodson N. C."/>
            <person name="Mongue J. A."/>
            <person name="Jaron S. K."/>
        </authorList>
    </citation>
    <scope>NUCLEOTIDE SEQUENCE</scope>
</reference>
<dbReference type="PANTHER" id="PTHR11439:SF483">
    <property type="entry name" value="PEPTIDE SYNTHASE GLIP-LIKE, PUTATIVE (AFU_ORTHOLOGUE AFUA_3G12920)-RELATED"/>
    <property type="match status" value="1"/>
</dbReference>
<feature type="non-terminal residue" evidence="1">
    <location>
        <position position="1"/>
    </location>
</feature>